<reference evidence="2 3" key="1">
    <citation type="submission" date="2019-09" db="EMBL/GenBank/DDBJ databases">
        <authorList>
            <person name="Depoorter E."/>
        </authorList>
    </citation>
    <scope>NUCLEOTIDE SEQUENCE [LARGE SCALE GENOMIC DNA]</scope>
    <source>
        <strain evidence="2">LMG 26883</strain>
    </source>
</reference>
<dbReference type="GeneID" id="93167547"/>
<dbReference type="AlphaFoldDB" id="A0A6P2HDR4"/>
<evidence type="ECO:0000256" key="1">
    <source>
        <dbReference type="SAM" id="Phobius"/>
    </source>
</evidence>
<sequence length="175" mass="19949">MYGRWILFAFANLVMLALGYVLAPILPLFAIGRETLPVWLSWFQTPDNPLDGDSGWKTVHWQWRFRLPRPIACYVGRVGWLWRNPSYGFDVNVLGFEAAAGTEIDRHGPSPLSGDLVTGWYFAKAVTPDGCRAWQLYAVKVWGRRASRINLGWKLWSVPGRCQFAMTVNPFLSTQ</sequence>
<gene>
    <name evidence="2" type="ORF">BPS26883_00528</name>
</gene>
<keyword evidence="1" id="KW-0472">Membrane</keyword>
<protein>
    <submittedName>
        <fullName evidence="2">Uncharacterized protein</fullName>
    </submittedName>
</protein>
<dbReference type="Pfam" id="PF24027">
    <property type="entry name" value="DUF7338"/>
    <property type="match status" value="1"/>
</dbReference>
<accession>A0A6P2HDR4</accession>
<evidence type="ECO:0000313" key="3">
    <source>
        <dbReference type="Proteomes" id="UP000494162"/>
    </source>
</evidence>
<organism evidence="2 3">
    <name type="scientific">Burkholderia pseudomultivorans</name>
    <dbReference type="NCBI Taxonomy" id="1207504"/>
    <lineage>
        <taxon>Bacteria</taxon>
        <taxon>Pseudomonadati</taxon>
        <taxon>Pseudomonadota</taxon>
        <taxon>Betaproteobacteria</taxon>
        <taxon>Burkholderiales</taxon>
        <taxon>Burkholderiaceae</taxon>
        <taxon>Burkholderia</taxon>
        <taxon>Burkholderia cepacia complex</taxon>
    </lineage>
</organism>
<feature type="transmembrane region" description="Helical" evidence="1">
    <location>
        <begin position="6"/>
        <end position="31"/>
    </location>
</feature>
<dbReference type="InterPro" id="IPR055762">
    <property type="entry name" value="DUF7338"/>
</dbReference>
<proteinExistence type="predicted"/>
<dbReference type="Proteomes" id="UP000494162">
    <property type="component" value="Unassembled WGS sequence"/>
</dbReference>
<keyword evidence="1" id="KW-1133">Transmembrane helix</keyword>
<name>A0A6P2HDR4_9BURK</name>
<dbReference type="RefSeq" id="WP_174901415.1">
    <property type="nucleotide sequence ID" value="NZ_CABVPP010000002.1"/>
</dbReference>
<evidence type="ECO:0000313" key="2">
    <source>
        <dbReference type="EMBL" id="VWB14836.1"/>
    </source>
</evidence>
<keyword evidence="1" id="KW-0812">Transmembrane</keyword>
<dbReference type="EMBL" id="CABVPP010000002">
    <property type="protein sequence ID" value="VWB14836.1"/>
    <property type="molecule type" value="Genomic_DNA"/>
</dbReference>